<feature type="compositionally biased region" description="Basic and acidic residues" evidence="9">
    <location>
        <begin position="12"/>
        <end position="29"/>
    </location>
</feature>
<dbReference type="SUPFAM" id="SSF48371">
    <property type="entry name" value="ARM repeat"/>
    <property type="match status" value="1"/>
</dbReference>
<dbReference type="GO" id="GO:0008540">
    <property type="term" value="C:proteasome regulatory particle, base subcomplex"/>
    <property type="evidence" value="ECO:0007669"/>
    <property type="project" value="UniProtKB-UniRule"/>
</dbReference>
<feature type="region of interest" description="Disordered" evidence="9">
    <location>
        <begin position="616"/>
        <end position="645"/>
    </location>
</feature>
<dbReference type="GO" id="GO:0030234">
    <property type="term" value="F:enzyme regulator activity"/>
    <property type="evidence" value="ECO:0007669"/>
    <property type="project" value="UniProtKB-UniRule"/>
</dbReference>
<name>H2YBF8_CIOSA</name>
<dbReference type="InterPro" id="IPR041433">
    <property type="entry name" value="RPN1_C"/>
</dbReference>
<dbReference type="InterPro" id="IPR016024">
    <property type="entry name" value="ARM-type_fold"/>
</dbReference>
<dbReference type="InterPro" id="IPR011989">
    <property type="entry name" value="ARM-like"/>
</dbReference>
<evidence type="ECO:0000256" key="7">
    <source>
        <dbReference type="ARBA" id="ARBA00046857"/>
    </source>
</evidence>
<dbReference type="Proteomes" id="UP000007875">
    <property type="component" value="Unassembled WGS sequence"/>
</dbReference>
<evidence type="ECO:0000256" key="8">
    <source>
        <dbReference type="PIRNR" id="PIRNR015965"/>
    </source>
</evidence>
<evidence type="ECO:0000256" key="5">
    <source>
        <dbReference type="ARBA" id="ARBA00022737"/>
    </source>
</evidence>
<dbReference type="AlphaFoldDB" id="H2YBF8"/>
<dbReference type="GO" id="GO:0043161">
    <property type="term" value="P:proteasome-mediated ubiquitin-dependent protein catabolic process"/>
    <property type="evidence" value="ECO:0007669"/>
    <property type="project" value="TreeGrafter"/>
</dbReference>
<dbReference type="Pfam" id="PF01851">
    <property type="entry name" value="PC_rep"/>
    <property type="match status" value="2"/>
</dbReference>
<evidence type="ECO:0000256" key="9">
    <source>
        <dbReference type="SAM" id="MobiDB-lite"/>
    </source>
</evidence>
<protein>
    <recommendedName>
        <fullName evidence="4 8">26S proteasome non-ATPase regulatory subunit 2</fullName>
    </recommendedName>
</protein>
<comment type="similarity">
    <text evidence="3 8">Belongs to the proteasome subunit S2 family.</text>
</comment>
<comment type="function">
    <text evidence="2">Binds to the intracellular domain of tumor necrosis factor type 1 receptor. The binding domain of TRAP1 and TRAP2 resides outside the death domain of TNFR1.</text>
</comment>
<dbReference type="InParanoid" id="H2YBF8"/>
<sequence length="976" mass="108439">TVLNMPPTTDTVETKKGDNLKKEKKTKEVEEPELSEEDKQLLDELNLCIERLKESDTSLYKQALEILRTKIRSSTASITSVPKPLKFLRPHYGTLKEIYERIPPNENKKFCADIISVLGMTISEERECLKYRLLGSQEDIGSWGHEYVRHLSGEVANEWQDIDAEEEDTKEKLAKLLAIVKDVVPYDMKHNAETEACDLLMEIEKLEMLVTFVDKTTYSRVCLYLVSCVPYAAEPENTNLLQTAVQIFRKFDCLPEALRLAMQLNDMELIEDIFLSCKDQAIQKQLAFALGRQQVYLELNEDMDEADDLTEILSNCHLNSNFLALARELDIMEAKVPEDIYKTHLENSRPGMGPSGSSVDSARMNLASSYVNGFVNAAFGQDKLLTEEGNKWIYKNKEHGMLAATASLGLVLLWDVDGGLTQIDKYLYSSEDYIKSGALLACGIVNTGVRNECDPALALLSDYVLHNSNVMRIGSVLGLGLAYAGSNRMDLVSLLTPVMTDSKSNMEVSVIGVTALALGLISVGTCNGEVTSALLQTLIERSESELKETHARFIALALALVYLGKQEAVDTILMALQVVPEPLKGFASILVEVCAYAGTGNVLKVQQMLHICTETDKDEDSEKEKVEKPDKKKDSDSKKKDEKSKGIVPNMTKQYTHEYDINLYLKPILLALLSVTSTSCLPYSSTNLIFLRYQSDDKKSKSSEWGMTRHAAAVLGIGLISAGEEIGSEMAFRMFGHLYRYGDLSVRRTVPLALALTSVSNPQLHILDTLSKFSHDSDAEVVHNSIFGMALVGSGTNNARLAQMLRNLAVYYSKDQNNLFLVRLVQGLVHLGKGTLTLQPYHSDRQLLSPVAMAALLSVIVSFLDVKNTILGKSHYLLYTLVPAIQPRMLVTFNEELNPLPVSVRVGQAVDVVGQAGKPKTITGFQTHTTPVLLAYGERAELATEEYIALTPVIEGFVILRKNPDYETPIIIFRKK</sequence>
<comment type="subunit">
    <text evidence="7">Component of the 19S proteasome regulatory particle complex. The 26S proteasome consists of a 20S core particle (CP) and two 19S regulatory subunits (RP). The regulatory particle is made of a lid composed of 9 subunits, a base containing 6 ATPases and few additional components including PSMD2. Interacts with RPGRIP1L. Interacts with CRY1 in a KDM8-dependent manner. Interacts (via C-terminus) with phosphatase UBLCP1 (via ubiquitin-like domain); the interaction recruits UBLCP1 to the 19S regulatory particle where it dephosphorylates 19S subunit PSMC2/RPT1 which impairs PSMC2 ATPase activity and disrupts 26S proteasome assembly.</text>
</comment>
<feature type="domain" description="26S proteasome non-ATPase regulatory subunit RPN1 C-terminal" evidence="11">
    <location>
        <begin position="913"/>
        <end position="966"/>
    </location>
</feature>
<evidence type="ECO:0000259" key="11">
    <source>
        <dbReference type="Pfam" id="PF18051"/>
    </source>
</evidence>
<organism evidence="12 13">
    <name type="scientific">Ciona savignyi</name>
    <name type="common">Pacific transparent sea squirt</name>
    <dbReference type="NCBI Taxonomy" id="51511"/>
    <lineage>
        <taxon>Eukaryota</taxon>
        <taxon>Metazoa</taxon>
        <taxon>Chordata</taxon>
        <taxon>Tunicata</taxon>
        <taxon>Ascidiacea</taxon>
        <taxon>Phlebobranchia</taxon>
        <taxon>Cionidae</taxon>
        <taxon>Ciona</taxon>
    </lineage>
</organism>
<evidence type="ECO:0000313" key="13">
    <source>
        <dbReference type="Proteomes" id="UP000007875"/>
    </source>
</evidence>
<dbReference type="OMA" id="GTCNGDI"/>
<dbReference type="FunCoup" id="H2YBF8">
    <property type="interactions" value="753"/>
</dbReference>
<dbReference type="Gene3D" id="1.25.10.10">
    <property type="entry name" value="Leucine-rich Repeat Variant"/>
    <property type="match status" value="1"/>
</dbReference>
<proteinExistence type="inferred from homology"/>
<evidence type="ECO:0000256" key="3">
    <source>
        <dbReference type="ARBA" id="ARBA00005460"/>
    </source>
</evidence>
<evidence type="ECO:0000313" key="12">
    <source>
        <dbReference type="Ensembl" id="ENSCSAVP00000002656.1"/>
    </source>
</evidence>
<dbReference type="GO" id="GO:0034515">
    <property type="term" value="C:proteasome storage granule"/>
    <property type="evidence" value="ECO:0007669"/>
    <property type="project" value="TreeGrafter"/>
</dbReference>
<reference evidence="12" key="2">
    <citation type="submission" date="2025-08" db="UniProtKB">
        <authorList>
            <consortium name="Ensembl"/>
        </authorList>
    </citation>
    <scope>IDENTIFICATION</scope>
</reference>
<feature type="domain" description="RPN1 N-terminal" evidence="10">
    <location>
        <begin position="45"/>
        <end position="346"/>
    </location>
</feature>
<keyword evidence="6 8" id="KW-0647">Proteasome</keyword>
<dbReference type="PANTHER" id="PTHR10943:SF1">
    <property type="entry name" value="26S PROTEASOME NON-ATPASE REGULATORY SUBUNIT 2"/>
    <property type="match status" value="1"/>
</dbReference>
<dbReference type="GeneTree" id="ENSGT00940000153386"/>
<evidence type="ECO:0000256" key="4">
    <source>
        <dbReference type="ARBA" id="ARBA00014928"/>
    </source>
</evidence>
<accession>H2YBF8</accession>
<reference evidence="12" key="3">
    <citation type="submission" date="2025-09" db="UniProtKB">
        <authorList>
            <consortium name="Ensembl"/>
        </authorList>
    </citation>
    <scope>IDENTIFICATION</scope>
</reference>
<dbReference type="GO" id="GO:0042176">
    <property type="term" value="P:regulation of protein catabolic process"/>
    <property type="evidence" value="ECO:0007669"/>
    <property type="project" value="InterPro"/>
</dbReference>
<dbReference type="InterPro" id="IPR002015">
    <property type="entry name" value="Proteasome/cyclosome_rpt"/>
</dbReference>
<dbReference type="Pfam" id="PF18051">
    <property type="entry name" value="RPN1_C"/>
    <property type="match status" value="1"/>
</dbReference>
<dbReference type="Ensembl" id="ENSCSAVT00000002698.1">
    <property type="protein sequence ID" value="ENSCSAVP00000002656.1"/>
    <property type="gene ID" value="ENSCSAVG00000001572.1"/>
</dbReference>
<reference evidence="13" key="1">
    <citation type="submission" date="2003-08" db="EMBL/GenBank/DDBJ databases">
        <authorList>
            <person name="Birren B."/>
            <person name="Nusbaum C."/>
            <person name="Abebe A."/>
            <person name="Abouelleil A."/>
            <person name="Adekoya E."/>
            <person name="Ait-zahra M."/>
            <person name="Allen N."/>
            <person name="Allen T."/>
            <person name="An P."/>
            <person name="Anderson M."/>
            <person name="Anderson S."/>
            <person name="Arachchi H."/>
            <person name="Armbruster J."/>
            <person name="Bachantsang P."/>
            <person name="Baldwin J."/>
            <person name="Barry A."/>
            <person name="Bayul T."/>
            <person name="Blitshsteyn B."/>
            <person name="Bloom T."/>
            <person name="Blye J."/>
            <person name="Boguslavskiy L."/>
            <person name="Borowsky M."/>
            <person name="Boukhgalter B."/>
            <person name="Brunache A."/>
            <person name="Butler J."/>
            <person name="Calixte N."/>
            <person name="Calvo S."/>
            <person name="Camarata J."/>
            <person name="Campo K."/>
            <person name="Chang J."/>
            <person name="Cheshatsang Y."/>
            <person name="Citroen M."/>
            <person name="Collymore A."/>
            <person name="Considine T."/>
            <person name="Cook A."/>
            <person name="Cooke P."/>
            <person name="Corum B."/>
            <person name="Cuomo C."/>
            <person name="David R."/>
            <person name="Dawoe T."/>
            <person name="Degray S."/>
            <person name="Dodge S."/>
            <person name="Dooley K."/>
            <person name="Dorje P."/>
            <person name="Dorjee K."/>
            <person name="Dorris L."/>
            <person name="Duffey N."/>
            <person name="Dupes A."/>
            <person name="Elkins T."/>
            <person name="Engels R."/>
            <person name="Erickson J."/>
            <person name="Farina A."/>
            <person name="Faro S."/>
            <person name="Ferreira P."/>
            <person name="Fischer H."/>
            <person name="Fitzgerald M."/>
            <person name="Foley K."/>
            <person name="Gage D."/>
            <person name="Galagan J."/>
            <person name="Gearin G."/>
            <person name="Gnerre S."/>
            <person name="Gnirke A."/>
            <person name="Goyette A."/>
            <person name="Graham J."/>
            <person name="Grandbois E."/>
            <person name="Gyaltsen K."/>
            <person name="Hafez N."/>
            <person name="Hagopian D."/>
            <person name="Hagos B."/>
            <person name="Hall J."/>
            <person name="Hatcher B."/>
            <person name="Heller A."/>
            <person name="Higgins H."/>
            <person name="Honan T."/>
            <person name="Horn A."/>
            <person name="Houde N."/>
            <person name="Hughes L."/>
            <person name="Hulme W."/>
            <person name="Husby E."/>
            <person name="Iliev I."/>
            <person name="Jaffe D."/>
            <person name="Jones C."/>
            <person name="Kamal M."/>
            <person name="Kamat A."/>
            <person name="Kamvysselis M."/>
            <person name="Karlsson E."/>
            <person name="Kells C."/>
            <person name="Kieu A."/>
            <person name="Kisner P."/>
            <person name="Kodira C."/>
            <person name="Kulbokas E."/>
            <person name="Labutti K."/>
            <person name="Lama D."/>
            <person name="Landers T."/>
            <person name="Leger J."/>
            <person name="Levine S."/>
            <person name="Lewis D."/>
            <person name="Lewis T."/>
            <person name="Lindblad-toh K."/>
            <person name="Liu X."/>
            <person name="Lokyitsang T."/>
            <person name="Lokyitsang Y."/>
            <person name="Lucien O."/>
            <person name="Lui A."/>
            <person name="Ma L.J."/>
            <person name="Mabbitt R."/>
            <person name="Macdonald J."/>
            <person name="Maclean C."/>
            <person name="Major J."/>
            <person name="Manning J."/>
            <person name="Marabella R."/>
            <person name="Maru K."/>
            <person name="Matthews C."/>
            <person name="Mauceli E."/>
            <person name="Mccarthy M."/>
            <person name="Mcdonough S."/>
            <person name="Mcghee T."/>
            <person name="Meldrim J."/>
            <person name="Meneus L."/>
            <person name="Mesirov J."/>
            <person name="Mihalev A."/>
            <person name="Mihova T."/>
            <person name="Mikkelsen T."/>
            <person name="Mlenga V."/>
            <person name="Moru K."/>
            <person name="Mozes J."/>
            <person name="Mulrain L."/>
            <person name="Munson G."/>
            <person name="Naylor J."/>
            <person name="Newes C."/>
            <person name="Nguyen C."/>
            <person name="Nguyen N."/>
            <person name="Nguyen T."/>
            <person name="Nicol R."/>
            <person name="Nielsen C."/>
            <person name="Nizzari M."/>
            <person name="Norbu C."/>
            <person name="Norbu N."/>
            <person name="O'donnell P."/>
            <person name="Okoawo O."/>
            <person name="O'leary S."/>
            <person name="Omotosho B."/>
            <person name="O'neill K."/>
            <person name="Osman S."/>
            <person name="Parker S."/>
            <person name="Perrin D."/>
            <person name="Phunkhang P."/>
            <person name="Piqani B."/>
            <person name="Purcell S."/>
            <person name="Rachupka T."/>
            <person name="Ramasamy U."/>
            <person name="Rameau R."/>
            <person name="Ray V."/>
            <person name="Raymond C."/>
            <person name="Retta R."/>
            <person name="Richardson S."/>
            <person name="Rise C."/>
            <person name="Rodriguez J."/>
            <person name="Rogers J."/>
            <person name="Rogov P."/>
            <person name="Rutman M."/>
            <person name="Schupbach R."/>
            <person name="Seaman C."/>
            <person name="Settipalli S."/>
            <person name="Sharpe T."/>
            <person name="Sheridan J."/>
            <person name="Sherpa N."/>
            <person name="Shi J."/>
            <person name="Smirnov S."/>
            <person name="Smith C."/>
            <person name="Sougnez C."/>
            <person name="Spencer B."/>
            <person name="Stalker J."/>
            <person name="Stange-thomann N."/>
            <person name="Stavropoulos S."/>
            <person name="Stetson K."/>
            <person name="Stone C."/>
            <person name="Stone S."/>
            <person name="Stubbs M."/>
            <person name="Talamas J."/>
            <person name="Tchuinga P."/>
            <person name="Tenzing P."/>
            <person name="Tesfaye S."/>
            <person name="Theodore J."/>
            <person name="Thoulutsang Y."/>
            <person name="Topham K."/>
            <person name="Towey S."/>
            <person name="Tsamla T."/>
            <person name="Tsomo N."/>
            <person name="Vallee D."/>
            <person name="Vassiliev H."/>
            <person name="Venkataraman V."/>
            <person name="Vinson J."/>
            <person name="Vo A."/>
            <person name="Wade C."/>
            <person name="Wang S."/>
            <person name="Wangchuk T."/>
            <person name="Wangdi T."/>
            <person name="Whittaker C."/>
            <person name="Wilkinson J."/>
            <person name="Wu Y."/>
            <person name="Wyman D."/>
            <person name="Yadav S."/>
            <person name="Yang S."/>
            <person name="Yang X."/>
            <person name="Yeager S."/>
            <person name="Yee E."/>
            <person name="Young G."/>
            <person name="Zainoun J."/>
            <person name="Zembeck L."/>
            <person name="Zimmer A."/>
            <person name="Zody M."/>
            <person name="Lander E."/>
        </authorList>
    </citation>
    <scope>NUCLEOTIDE SEQUENCE [LARGE SCALE GENOMIC DNA]</scope>
</reference>
<evidence type="ECO:0000256" key="1">
    <source>
        <dbReference type="ARBA" id="ARBA00002362"/>
    </source>
</evidence>
<dbReference type="STRING" id="51511.ENSCSAVP00000002656"/>
<dbReference type="PIRSF" id="PIRSF015965">
    <property type="entry name" value="26S_Psome_Rpn1"/>
    <property type="match status" value="1"/>
</dbReference>
<keyword evidence="13" id="KW-1185">Reference proteome</keyword>
<keyword evidence="5" id="KW-0677">Repeat</keyword>
<dbReference type="PANTHER" id="PTHR10943">
    <property type="entry name" value="26S PROTEASOME NON-ATPASE REGULATORY SUBUNIT"/>
    <property type="match status" value="1"/>
</dbReference>
<dbReference type="GO" id="GO:0005634">
    <property type="term" value="C:nucleus"/>
    <property type="evidence" value="ECO:0007669"/>
    <property type="project" value="TreeGrafter"/>
</dbReference>
<feature type="compositionally biased region" description="Basic and acidic residues" evidence="9">
    <location>
        <begin position="620"/>
        <end position="645"/>
    </location>
</feature>
<evidence type="ECO:0000256" key="6">
    <source>
        <dbReference type="ARBA" id="ARBA00022942"/>
    </source>
</evidence>
<evidence type="ECO:0000256" key="2">
    <source>
        <dbReference type="ARBA" id="ARBA00004031"/>
    </source>
</evidence>
<comment type="function">
    <text evidence="1 8">Component of the 26S proteasome, a multiprotein complex involved in the ATP-dependent degradation of ubiquitinated proteins. This complex plays a key role in the maintenance of protein homeostasis by removing misfolded or damaged proteins, which could impair cellular functions, and by removing proteins whose functions are no longer required. Therefore, the proteasome participates in numerous cellular processes, including cell cycle progression, apoptosis, or DNA damage repair.</text>
</comment>
<dbReference type="eggNOG" id="KOG2005">
    <property type="taxonomic scope" value="Eukaryota"/>
</dbReference>
<dbReference type="InterPro" id="IPR040892">
    <property type="entry name" value="RPN1_N"/>
</dbReference>
<feature type="region of interest" description="Disordered" evidence="9">
    <location>
        <begin position="1"/>
        <end position="35"/>
    </location>
</feature>
<dbReference type="Pfam" id="PF17781">
    <property type="entry name" value="RPN1_RPN2_N"/>
    <property type="match status" value="1"/>
</dbReference>
<dbReference type="InterPro" id="IPR016643">
    <property type="entry name" value="26S_Psome_Rpn1"/>
</dbReference>
<feature type="compositionally biased region" description="Polar residues" evidence="9">
    <location>
        <begin position="1"/>
        <end position="11"/>
    </location>
</feature>
<evidence type="ECO:0000259" key="10">
    <source>
        <dbReference type="Pfam" id="PF17781"/>
    </source>
</evidence>